<dbReference type="InterPro" id="IPR023753">
    <property type="entry name" value="FAD/NAD-binding_dom"/>
</dbReference>
<organism evidence="9 10">
    <name type="scientific">Leuconostoc suionicum</name>
    <dbReference type="NCBI Taxonomy" id="1511761"/>
    <lineage>
        <taxon>Bacteria</taxon>
        <taxon>Bacillati</taxon>
        <taxon>Bacillota</taxon>
        <taxon>Bacilli</taxon>
        <taxon>Lactobacillales</taxon>
        <taxon>Lactobacillaceae</taxon>
        <taxon>Leuconostoc</taxon>
    </lineage>
</organism>
<keyword evidence="4 6" id="KW-0521">NADP</keyword>
<keyword evidence="2 6" id="KW-0285">Flavoprotein</keyword>
<comment type="catalytic activity">
    <reaction evidence="6">
        <text>2 reduced [2Fe-2S]-[ferredoxin] + NADP(+) + H(+) = 2 oxidized [2Fe-2S]-[ferredoxin] + NADPH</text>
        <dbReference type="Rhea" id="RHEA:20125"/>
        <dbReference type="Rhea" id="RHEA-COMP:10000"/>
        <dbReference type="Rhea" id="RHEA-COMP:10001"/>
        <dbReference type="ChEBI" id="CHEBI:15378"/>
        <dbReference type="ChEBI" id="CHEBI:33737"/>
        <dbReference type="ChEBI" id="CHEBI:33738"/>
        <dbReference type="ChEBI" id="CHEBI:57783"/>
        <dbReference type="ChEBI" id="CHEBI:58349"/>
        <dbReference type="EC" id="1.18.1.2"/>
    </reaction>
</comment>
<comment type="subunit">
    <text evidence="1 6">Homodimer.</text>
</comment>
<dbReference type="AlphaFoldDB" id="A0A2N9KG76"/>
<dbReference type="KEGG" id="lsu:A6B45_01375"/>
<evidence type="ECO:0000313" key="10">
    <source>
        <dbReference type="Proteomes" id="UP000237923"/>
    </source>
</evidence>
<keyword evidence="11" id="KW-1185">Reference proteome</keyword>
<dbReference type="Proteomes" id="UP000237923">
    <property type="component" value="Unassembled WGS sequence"/>
</dbReference>
<comment type="cofactor">
    <cofactor evidence="6">
        <name>FAD</name>
        <dbReference type="ChEBI" id="CHEBI:57692"/>
    </cofactor>
    <text evidence="6">Binds 1 FAD per subunit.</text>
</comment>
<evidence type="ECO:0000313" key="11">
    <source>
        <dbReference type="Proteomes" id="UP000239237"/>
    </source>
</evidence>
<sequence>MTELYDVAIIGGGPVGMFTAFYAGLRDTKAVLVESLATLGGQVTSLYPEKKILDVAGFTGIKGSALIDSLAEQMKLFPIDIKTSTTVTNVTKTNDLFIVTINNGSSFQAKTIIITTGKGSFEARKMQVSGVDELVGQGIHYFVTNKHDFDNHDVAIAGGGDSAIDMATMLNEFTHSTRIIHRRDQFRAMEQSVKQLNQSSVIKETPKKVSQIEKQSDGKLKITLAQVKDDQVTNDICVDDLIINYGFISENKIVHGWDIQPKNEGQAFSVDQAMQTTIPGVFAIGDASHYEGKADLIAVGFGEAPTAVNAAIRFFDPQRRGPGHSSSMVMQDGKLI</sequence>
<dbReference type="InterPro" id="IPR050097">
    <property type="entry name" value="Ferredoxin-NADP_redctase_2"/>
</dbReference>
<dbReference type="GeneID" id="99673421"/>
<dbReference type="PANTHER" id="PTHR48105">
    <property type="entry name" value="THIOREDOXIN REDUCTASE 1-RELATED-RELATED"/>
    <property type="match status" value="1"/>
</dbReference>
<gene>
    <name evidence="9" type="primary">yumC</name>
    <name evidence="8" type="ORF">LES8486_01917</name>
    <name evidence="9" type="ORF">LES9216_01917</name>
</gene>
<protein>
    <recommendedName>
        <fullName evidence="6">Ferredoxin--NADP reductase</fullName>
        <shortName evidence="6">FNR</shortName>
        <shortName evidence="6">Fd-NADP(+) reductase</shortName>
        <ecNumber evidence="6">1.18.1.2</ecNumber>
    </recommendedName>
</protein>
<dbReference type="InterPro" id="IPR022890">
    <property type="entry name" value="Fd--NADP_Rdtase_type_2"/>
</dbReference>
<evidence type="ECO:0000256" key="1">
    <source>
        <dbReference type="ARBA" id="ARBA00011738"/>
    </source>
</evidence>
<dbReference type="PRINTS" id="PR00469">
    <property type="entry name" value="PNDRDTASEII"/>
</dbReference>
<feature type="binding site" evidence="6">
    <location>
        <position position="42"/>
    </location>
    <ligand>
        <name>FAD</name>
        <dbReference type="ChEBI" id="CHEBI:57692"/>
    </ligand>
</feature>
<dbReference type="EMBL" id="OKQU01000004">
    <property type="protein sequence ID" value="SPE09724.1"/>
    <property type="molecule type" value="Genomic_DNA"/>
</dbReference>
<reference evidence="9 10" key="2">
    <citation type="submission" date="2018-02" db="EMBL/GenBank/DDBJ databases">
        <authorList>
            <person name="Cohen D.B."/>
            <person name="Kent A.D."/>
        </authorList>
    </citation>
    <scope>NUCLEOTIDE SEQUENCE [LARGE SCALE GENOMIC DNA]</scope>
    <source>
        <strain evidence="9 10">CECT 9216</strain>
    </source>
</reference>
<keyword evidence="5 6" id="KW-0560">Oxidoreductase</keyword>
<evidence type="ECO:0000256" key="3">
    <source>
        <dbReference type="ARBA" id="ARBA00022827"/>
    </source>
</evidence>
<evidence type="ECO:0000256" key="2">
    <source>
        <dbReference type="ARBA" id="ARBA00022630"/>
    </source>
</evidence>
<dbReference type="GO" id="GO:0050661">
    <property type="term" value="F:NADP binding"/>
    <property type="evidence" value="ECO:0007669"/>
    <property type="project" value="UniProtKB-UniRule"/>
</dbReference>
<feature type="domain" description="FAD/NAD(P)-binding" evidence="7">
    <location>
        <begin position="5"/>
        <end position="308"/>
    </location>
</feature>
<reference evidence="8 11" key="1">
    <citation type="submission" date="2018-02" db="EMBL/GenBank/DDBJ databases">
        <authorList>
            <person name="Rodrigo-Torres L."/>
            <person name="Arahal R. D."/>
            <person name="Lucena T."/>
        </authorList>
    </citation>
    <scope>NUCLEOTIDE SEQUENCE [LARGE SCALE GENOMIC DNA]</scope>
    <source>
        <strain evidence="8 11">CECT 8486</strain>
    </source>
</reference>
<dbReference type="EC" id="1.18.1.2" evidence="6"/>
<dbReference type="PRINTS" id="PR00368">
    <property type="entry name" value="FADPNR"/>
</dbReference>
<evidence type="ECO:0000313" key="9">
    <source>
        <dbReference type="EMBL" id="SPE09724.1"/>
    </source>
</evidence>
<accession>A0A2N9KG76</accession>
<comment type="similarity">
    <text evidence="6">Belongs to the ferredoxin--NADP reductase type 2 family.</text>
</comment>
<evidence type="ECO:0000256" key="5">
    <source>
        <dbReference type="ARBA" id="ARBA00023002"/>
    </source>
</evidence>
<dbReference type="Proteomes" id="UP000239237">
    <property type="component" value="Unassembled WGS sequence"/>
</dbReference>
<dbReference type="Gene3D" id="3.50.50.60">
    <property type="entry name" value="FAD/NAD(P)-binding domain"/>
    <property type="match status" value="2"/>
</dbReference>
<feature type="binding site" evidence="6">
    <location>
        <position position="121"/>
    </location>
    <ligand>
        <name>FAD</name>
        <dbReference type="ChEBI" id="CHEBI:57692"/>
    </ligand>
</feature>
<evidence type="ECO:0000313" key="8">
    <source>
        <dbReference type="EMBL" id="SPD94781.1"/>
    </source>
</evidence>
<feature type="binding site" evidence="6">
    <location>
        <position position="87"/>
    </location>
    <ligand>
        <name>FAD</name>
        <dbReference type="ChEBI" id="CHEBI:57692"/>
    </ligand>
</feature>
<feature type="binding site" evidence="6">
    <location>
        <position position="47"/>
    </location>
    <ligand>
        <name>FAD</name>
        <dbReference type="ChEBI" id="CHEBI:57692"/>
    </ligand>
</feature>
<dbReference type="InterPro" id="IPR036188">
    <property type="entry name" value="FAD/NAD-bd_sf"/>
</dbReference>
<proteinExistence type="inferred from homology"/>
<feature type="binding site" evidence="6">
    <location>
        <position position="286"/>
    </location>
    <ligand>
        <name>FAD</name>
        <dbReference type="ChEBI" id="CHEBI:57692"/>
    </ligand>
</feature>
<keyword evidence="3 6" id="KW-0274">FAD</keyword>
<dbReference type="GO" id="GO:0004324">
    <property type="term" value="F:ferredoxin-NADP+ reductase activity"/>
    <property type="evidence" value="ECO:0007669"/>
    <property type="project" value="UniProtKB-UniRule"/>
</dbReference>
<dbReference type="EMBL" id="OKQR01000005">
    <property type="protein sequence ID" value="SPD94781.1"/>
    <property type="molecule type" value="Genomic_DNA"/>
</dbReference>
<dbReference type="Pfam" id="PF07992">
    <property type="entry name" value="Pyr_redox_2"/>
    <property type="match status" value="1"/>
</dbReference>
<dbReference type="GO" id="GO:0050660">
    <property type="term" value="F:flavin adenine dinucleotide binding"/>
    <property type="evidence" value="ECO:0007669"/>
    <property type="project" value="UniProtKB-UniRule"/>
</dbReference>
<comment type="caution">
    <text evidence="6">Lacks conserved residue(s) required for the propagation of feature annotation.</text>
</comment>
<evidence type="ECO:0000256" key="6">
    <source>
        <dbReference type="HAMAP-Rule" id="MF_01685"/>
    </source>
</evidence>
<feature type="binding site" evidence="6">
    <location>
        <position position="326"/>
    </location>
    <ligand>
        <name>FAD</name>
        <dbReference type="ChEBI" id="CHEBI:57692"/>
    </ligand>
</feature>
<evidence type="ECO:0000256" key="4">
    <source>
        <dbReference type="ARBA" id="ARBA00022857"/>
    </source>
</evidence>
<dbReference type="SUPFAM" id="SSF51905">
    <property type="entry name" value="FAD/NAD(P)-binding domain"/>
    <property type="match status" value="1"/>
</dbReference>
<feature type="binding site" evidence="6">
    <location>
        <position position="34"/>
    </location>
    <ligand>
        <name>FAD</name>
        <dbReference type="ChEBI" id="CHEBI:57692"/>
    </ligand>
</feature>
<dbReference type="RefSeq" id="WP_072613013.1">
    <property type="nucleotide sequence ID" value="NZ_AP017935.1"/>
</dbReference>
<dbReference type="HAMAP" id="MF_01685">
    <property type="entry name" value="FENR2"/>
    <property type="match status" value="1"/>
</dbReference>
<evidence type="ECO:0000259" key="7">
    <source>
        <dbReference type="Pfam" id="PF07992"/>
    </source>
</evidence>
<name>A0A2N9KG76_9LACO</name>